<dbReference type="RefSeq" id="WP_149619904.1">
    <property type="nucleotide sequence ID" value="NZ_VOBL01000012.1"/>
</dbReference>
<dbReference type="Pfam" id="PF14081">
    <property type="entry name" value="DUF4262"/>
    <property type="match status" value="1"/>
</dbReference>
<dbReference type="Proteomes" id="UP000323856">
    <property type="component" value="Unassembled WGS sequence"/>
</dbReference>
<reference evidence="1 2" key="1">
    <citation type="submission" date="2019-07" db="EMBL/GenBank/DDBJ databases">
        <title>Analysis of the biochemical properties, biological activity and biotechnological potential of siderophores and biosurfactants produced by Antarctic psychrotolerant bacteria.</title>
        <authorList>
            <person name="Styczynski M."/>
            <person name="Krucon T."/>
            <person name="Decewicz P."/>
            <person name="Dziewit L."/>
        </authorList>
    </citation>
    <scope>NUCLEOTIDE SEQUENCE [LARGE SCALE GENOMIC DNA]</scope>
    <source>
        <strain evidence="1 2">ANT_H27</strain>
    </source>
</reference>
<protein>
    <submittedName>
        <fullName evidence="1">DUF4262 domain-containing protein</fullName>
    </submittedName>
</protein>
<organism evidence="1 2">
    <name type="scientific">Paeniglutamicibacter gangotriensis</name>
    <dbReference type="NCBI Taxonomy" id="254787"/>
    <lineage>
        <taxon>Bacteria</taxon>
        <taxon>Bacillati</taxon>
        <taxon>Actinomycetota</taxon>
        <taxon>Actinomycetes</taxon>
        <taxon>Micrococcales</taxon>
        <taxon>Micrococcaceae</taxon>
        <taxon>Paeniglutamicibacter</taxon>
    </lineage>
</organism>
<evidence type="ECO:0000313" key="2">
    <source>
        <dbReference type="Proteomes" id="UP000323856"/>
    </source>
</evidence>
<comment type="caution">
    <text evidence="1">The sequence shown here is derived from an EMBL/GenBank/DDBJ whole genome shotgun (WGS) entry which is preliminary data.</text>
</comment>
<sequence length="158" mass="18142">MCDVCDGMSPREQLRRIKESIDEQGVAVYYVEDPELHRCFGYTIGLTPHHAKEFLIRGMGHEDTKMMLGGFADSVLKNGEFFDHGHSADWRDGRILHFNNMDGAENFARVAFELYGSATRVLEIHFAQPPKPREEVAMEYRNLAMTLADTRLLPRQPR</sequence>
<name>A0A5B0EBM4_9MICC</name>
<dbReference type="InterPro" id="IPR025358">
    <property type="entry name" value="DUF4262"/>
</dbReference>
<accession>A0A5B0EBM4</accession>
<dbReference type="EMBL" id="VOBL01000012">
    <property type="protein sequence ID" value="KAA0976056.1"/>
    <property type="molecule type" value="Genomic_DNA"/>
</dbReference>
<evidence type="ECO:0000313" key="1">
    <source>
        <dbReference type="EMBL" id="KAA0976056.1"/>
    </source>
</evidence>
<dbReference type="OrthoDB" id="511192at2"/>
<gene>
    <name evidence="1" type="ORF">FQ154_12155</name>
</gene>
<dbReference type="AlphaFoldDB" id="A0A5B0EBM4"/>
<proteinExistence type="predicted"/>